<organism evidence="3 4">
    <name type="scientific">Acer yangbiense</name>
    <dbReference type="NCBI Taxonomy" id="1000413"/>
    <lineage>
        <taxon>Eukaryota</taxon>
        <taxon>Viridiplantae</taxon>
        <taxon>Streptophyta</taxon>
        <taxon>Embryophyta</taxon>
        <taxon>Tracheophyta</taxon>
        <taxon>Spermatophyta</taxon>
        <taxon>Magnoliopsida</taxon>
        <taxon>eudicotyledons</taxon>
        <taxon>Gunneridae</taxon>
        <taxon>Pentapetalae</taxon>
        <taxon>rosids</taxon>
        <taxon>malvids</taxon>
        <taxon>Sapindales</taxon>
        <taxon>Sapindaceae</taxon>
        <taxon>Hippocastanoideae</taxon>
        <taxon>Acereae</taxon>
        <taxon>Acer</taxon>
    </lineage>
</organism>
<dbReference type="Proteomes" id="UP000323000">
    <property type="component" value="Chromosome 3"/>
</dbReference>
<dbReference type="InterPro" id="IPR019557">
    <property type="entry name" value="AminoTfrase-like_pln_mobile"/>
</dbReference>
<dbReference type="PANTHER" id="PTHR46033">
    <property type="entry name" value="PROTEIN MAIN-LIKE 2"/>
    <property type="match status" value="1"/>
</dbReference>
<name>A0A5C7IEJ5_9ROSI</name>
<dbReference type="GO" id="GO:0010073">
    <property type="term" value="P:meristem maintenance"/>
    <property type="evidence" value="ECO:0007669"/>
    <property type="project" value="InterPro"/>
</dbReference>
<dbReference type="AlphaFoldDB" id="A0A5C7IEJ5"/>
<dbReference type="OrthoDB" id="1563010at2759"/>
<feature type="domain" description="Aminotransferase-like plant mobile" evidence="2">
    <location>
        <begin position="537"/>
        <end position="722"/>
    </location>
</feature>
<protein>
    <recommendedName>
        <fullName evidence="2">Aminotransferase-like plant mobile domain-containing protein</fullName>
    </recommendedName>
</protein>
<dbReference type="PANTHER" id="PTHR46033:SF67">
    <property type="entry name" value="AMINOTRANSFERASE-LIKE, PLANT MOBILE DOMAIN FAMILY PROTEIN"/>
    <property type="match status" value="1"/>
</dbReference>
<evidence type="ECO:0000256" key="1">
    <source>
        <dbReference type="SAM" id="MobiDB-lite"/>
    </source>
</evidence>
<accession>A0A5C7IEJ5</accession>
<dbReference type="EMBL" id="VAHF01000003">
    <property type="protein sequence ID" value="TXG67757.1"/>
    <property type="molecule type" value="Genomic_DNA"/>
</dbReference>
<proteinExistence type="predicted"/>
<evidence type="ECO:0000259" key="2">
    <source>
        <dbReference type="Pfam" id="PF10536"/>
    </source>
</evidence>
<evidence type="ECO:0000313" key="4">
    <source>
        <dbReference type="Proteomes" id="UP000323000"/>
    </source>
</evidence>
<dbReference type="Pfam" id="PF10536">
    <property type="entry name" value="PMD"/>
    <property type="match status" value="3"/>
</dbReference>
<feature type="domain" description="Aminotransferase-like plant mobile" evidence="2">
    <location>
        <begin position="887"/>
        <end position="1228"/>
    </location>
</feature>
<sequence length="1266" mass="142855">MQFGIDQDLPACVAQANETASIAWSKYIKSIGCANLYVPSWWFEADVTTLYSEWWKQSVSRLQCARKGVLRPKRTFRVFKISHKKTSKRAKGFHVTSSKIQSKKLEGIKKGDCASSNHPSFALKSSEKLLESSKWRKKDIDASVTLYSPQKQAKKSLPPSQIVQKKLDLAEAEETSEEDGMTIAELLRSRKRRNAVGSGQLGDGESLASIENVTLNATMETGLETAKKDADATETAEMQELQLEDRVSELERIFVELNAKRCGRKSTFNNGIIAKFAHFRITCASRSLTVLFDNRIAFYASNEARVDHPNTEIPSKKKPDGSDNEIFLDFKQQDQILLCWLLSSINQDLLPQLVDCSTTCEAWHSKKSIMDALAYSDYILSEEDKIMNILGGLGIEYDSFVVPITSMPGTFSMPEITALLLTHEARIEQHSQTEMLSVNLASNNQGSRLYVNAVLQLTSNVEAWTEEIHGRVVCDVCGDSSIGPEDHVLEEKWCPETKSFIFSWGEATITLEDIIISGYSVFGSSVLSPLETDEQKRTRIALAAAVLAGIYRDLSLLKEKIVALAQLDHFENEQDSTLAITLHSPLQLVQIWAWERFLELRPKPNLIQLGEPRFAQGHKTMLRVENVRTVLDSAQESFDWCPYAKTLKNWSFLEFYAEKEMWVSVDPGGCEELESLALCLRISELIGCGYVEHYFPHRVAMQFGLDQDLPACVAQVSDYSKSISYANLYVPPWLYARYLEWWKESLLHLQAAKEVVTSTEEKEDDSDASNSAGLPSKTLPLSLIIRKEINESPFPPGFLPKTNLVDARNSTSKGHSDAGNGQLGDGSVLEREELMVSASGDGEPTMRSAHFLQPTVTSIDGQVFELPSAYFSSTPPTFQPKNWPLKKKNTDLVLGLAEKWCSETKSFIFSWGEATITLEDLMIHGYSVLSSPVFIASDTEELKKREERLNHARLEFNRISTRCAEHCFWMKKFINSGSDVEHEAFLALWLSRFVFPITNSLISQSFFPIAVHLARGTKIALAPAILATIYRDLSLLKEKIAALTKFNKSEVGDSRLAVTIWSPFQLVQIWAWERFIKLRPKPNLIKIGKTRFARWHKMMMIVENVRRVLDSAKENFDWRPYAKALRNWNLPEFYAEKEMWVLVDSGLSEEFESLARCLRISEFVGLDCVEQYLPHWVAKQFGIDQDLPACVTGASETVSIVWSKYIKPIGVCLIGEADVEIVEATAIYKGLKFAVDRHLLFCFLFLLNQTPSALSNYVRDSGVLIF</sequence>
<feature type="region of interest" description="Disordered" evidence="1">
    <location>
        <begin position="800"/>
        <end position="829"/>
    </location>
</feature>
<keyword evidence="4" id="KW-1185">Reference proteome</keyword>
<reference evidence="4" key="1">
    <citation type="journal article" date="2019" name="Gigascience">
        <title>De novo genome assembly of the endangered Acer yangbiense, a plant species with extremely small populations endemic to Yunnan Province, China.</title>
        <authorList>
            <person name="Yang J."/>
            <person name="Wariss H.M."/>
            <person name="Tao L."/>
            <person name="Zhang R."/>
            <person name="Yun Q."/>
            <person name="Hollingsworth P."/>
            <person name="Dao Z."/>
            <person name="Luo G."/>
            <person name="Guo H."/>
            <person name="Ma Y."/>
            <person name="Sun W."/>
        </authorList>
    </citation>
    <scope>NUCLEOTIDE SEQUENCE [LARGE SCALE GENOMIC DNA]</scope>
    <source>
        <strain evidence="4">cv. Malutang</strain>
    </source>
</reference>
<feature type="domain" description="Aminotransferase-like plant mobile" evidence="2">
    <location>
        <begin position="489"/>
        <end position="536"/>
    </location>
</feature>
<gene>
    <name evidence="3" type="ORF">EZV62_009032</name>
</gene>
<evidence type="ECO:0000313" key="3">
    <source>
        <dbReference type="EMBL" id="TXG67757.1"/>
    </source>
</evidence>
<dbReference type="InterPro" id="IPR044824">
    <property type="entry name" value="MAIN-like"/>
</dbReference>
<comment type="caution">
    <text evidence="3">The sequence shown here is derived from an EMBL/GenBank/DDBJ whole genome shotgun (WGS) entry which is preliminary data.</text>
</comment>